<keyword evidence="2" id="KW-1185">Reference proteome</keyword>
<name>A0A9P6ANI4_9AGAM</name>
<dbReference type="EMBL" id="MU129042">
    <property type="protein sequence ID" value="KAF9509119.1"/>
    <property type="molecule type" value="Genomic_DNA"/>
</dbReference>
<dbReference type="Proteomes" id="UP000886523">
    <property type="component" value="Unassembled WGS sequence"/>
</dbReference>
<evidence type="ECO:0000313" key="1">
    <source>
        <dbReference type="EMBL" id="KAF9509119.1"/>
    </source>
</evidence>
<gene>
    <name evidence="1" type="ORF">BS47DRAFT_1365458</name>
</gene>
<reference evidence="1" key="1">
    <citation type="journal article" date="2020" name="Nat. Commun.">
        <title>Large-scale genome sequencing of mycorrhizal fungi provides insights into the early evolution of symbiotic traits.</title>
        <authorList>
            <person name="Miyauchi S."/>
            <person name="Kiss E."/>
            <person name="Kuo A."/>
            <person name="Drula E."/>
            <person name="Kohler A."/>
            <person name="Sanchez-Garcia M."/>
            <person name="Morin E."/>
            <person name="Andreopoulos B."/>
            <person name="Barry K.W."/>
            <person name="Bonito G."/>
            <person name="Buee M."/>
            <person name="Carver A."/>
            <person name="Chen C."/>
            <person name="Cichocki N."/>
            <person name="Clum A."/>
            <person name="Culley D."/>
            <person name="Crous P.W."/>
            <person name="Fauchery L."/>
            <person name="Girlanda M."/>
            <person name="Hayes R.D."/>
            <person name="Keri Z."/>
            <person name="LaButti K."/>
            <person name="Lipzen A."/>
            <person name="Lombard V."/>
            <person name="Magnuson J."/>
            <person name="Maillard F."/>
            <person name="Murat C."/>
            <person name="Nolan M."/>
            <person name="Ohm R.A."/>
            <person name="Pangilinan J."/>
            <person name="Pereira M.F."/>
            <person name="Perotto S."/>
            <person name="Peter M."/>
            <person name="Pfister S."/>
            <person name="Riley R."/>
            <person name="Sitrit Y."/>
            <person name="Stielow J.B."/>
            <person name="Szollosi G."/>
            <person name="Zifcakova L."/>
            <person name="Stursova M."/>
            <person name="Spatafora J.W."/>
            <person name="Tedersoo L."/>
            <person name="Vaario L.M."/>
            <person name="Yamada A."/>
            <person name="Yan M."/>
            <person name="Wang P."/>
            <person name="Xu J."/>
            <person name="Bruns T."/>
            <person name="Baldrian P."/>
            <person name="Vilgalys R."/>
            <person name="Dunand C."/>
            <person name="Henrissat B."/>
            <person name="Grigoriev I.V."/>
            <person name="Hibbett D."/>
            <person name="Nagy L.G."/>
            <person name="Martin F.M."/>
        </authorList>
    </citation>
    <scope>NUCLEOTIDE SEQUENCE</scope>
    <source>
        <strain evidence="1">UP504</strain>
    </source>
</reference>
<protein>
    <submittedName>
        <fullName evidence="1">Uncharacterized protein</fullName>
    </submittedName>
</protein>
<evidence type="ECO:0000313" key="2">
    <source>
        <dbReference type="Proteomes" id="UP000886523"/>
    </source>
</evidence>
<comment type="caution">
    <text evidence="1">The sequence shown here is derived from an EMBL/GenBank/DDBJ whole genome shotgun (WGS) entry which is preliminary data.</text>
</comment>
<sequence>MAVHGQLSRLHRNLGKLAAIPASAGTHSADWVLGTSINFLIHEEQSVLEAERRQCEEEIAALEATWERLPRSLRSFANVGLSSCSPQWPSSCREAEHLDTFIPSNSPNASPILEILLHNLDGVQETVMLWLFEDWFTTECILDGLHQKLRLDANISPRFYIKSINAHKHTNNGTRWKLVSPTQPLDRHQRELHVVLRTEPYTLVLLGHEWRWKADRT</sequence>
<dbReference type="AlphaFoldDB" id="A0A9P6ANI4"/>
<organism evidence="1 2">
    <name type="scientific">Hydnum rufescens UP504</name>
    <dbReference type="NCBI Taxonomy" id="1448309"/>
    <lineage>
        <taxon>Eukaryota</taxon>
        <taxon>Fungi</taxon>
        <taxon>Dikarya</taxon>
        <taxon>Basidiomycota</taxon>
        <taxon>Agaricomycotina</taxon>
        <taxon>Agaricomycetes</taxon>
        <taxon>Cantharellales</taxon>
        <taxon>Hydnaceae</taxon>
        <taxon>Hydnum</taxon>
    </lineage>
</organism>
<accession>A0A9P6ANI4</accession>
<proteinExistence type="predicted"/>